<feature type="compositionally biased region" description="Basic and acidic residues" evidence="1">
    <location>
        <begin position="169"/>
        <end position="180"/>
    </location>
</feature>
<evidence type="ECO:0000313" key="2">
    <source>
        <dbReference type="EMBL" id="TNN52574.1"/>
    </source>
</evidence>
<comment type="caution">
    <text evidence="2">The sequence shown here is derived from an EMBL/GenBank/DDBJ whole genome shotgun (WGS) entry which is preliminary data.</text>
</comment>
<evidence type="ECO:0000256" key="1">
    <source>
        <dbReference type="SAM" id="MobiDB-lite"/>
    </source>
</evidence>
<keyword evidence="3" id="KW-1185">Reference proteome</keyword>
<proteinExistence type="predicted"/>
<reference evidence="2 3" key="1">
    <citation type="submission" date="2019-03" db="EMBL/GenBank/DDBJ databases">
        <title>First draft genome of Liparis tanakae, snailfish: a comprehensive survey of snailfish specific genes.</title>
        <authorList>
            <person name="Kim W."/>
            <person name="Song I."/>
            <person name="Jeong J.-H."/>
            <person name="Kim D."/>
            <person name="Kim S."/>
            <person name="Ryu S."/>
            <person name="Song J.Y."/>
            <person name="Lee S.K."/>
        </authorList>
    </citation>
    <scope>NUCLEOTIDE SEQUENCE [LARGE SCALE GENOMIC DNA]</scope>
    <source>
        <tissue evidence="2">Muscle</tissue>
    </source>
</reference>
<gene>
    <name evidence="2" type="ORF">EYF80_037218</name>
</gene>
<dbReference type="Proteomes" id="UP000314294">
    <property type="component" value="Unassembled WGS sequence"/>
</dbReference>
<sequence>MTRSHVAERVDQREGRGRQESEMMEGTKTEEEIGSEEGQSLYIEVQPENERTPVRRSERQVHHLIDSPPIPRATSVCLPCGQMSVISILLGASASPLLSVFWCPLALGCSWGRKWPPSFGSDGTAAAAESSEQIVTRLVSLIDEPYLEVGEDVYEEIIDGPADASLRPPGEKDELDSQQRDEDEGGSHRLHVGRGLSAVGLLQLGDENPDDVQEE</sequence>
<name>A0A4Z2GII2_9TELE</name>
<protein>
    <submittedName>
        <fullName evidence="2">Uncharacterized protein</fullName>
    </submittedName>
</protein>
<dbReference type="AlphaFoldDB" id="A0A4Z2GII2"/>
<evidence type="ECO:0000313" key="3">
    <source>
        <dbReference type="Proteomes" id="UP000314294"/>
    </source>
</evidence>
<feature type="compositionally biased region" description="Basic and acidic residues" evidence="1">
    <location>
        <begin position="1"/>
        <end position="31"/>
    </location>
</feature>
<dbReference type="EMBL" id="SRLO01000542">
    <property type="protein sequence ID" value="TNN52574.1"/>
    <property type="molecule type" value="Genomic_DNA"/>
</dbReference>
<feature type="region of interest" description="Disordered" evidence="1">
    <location>
        <begin position="1"/>
        <end position="41"/>
    </location>
</feature>
<feature type="region of interest" description="Disordered" evidence="1">
    <location>
        <begin position="160"/>
        <end position="194"/>
    </location>
</feature>
<accession>A0A4Z2GII2</accession>
<organism evidence="2 3">
    <name type="scientific">Liparis tanakae</name>
    <name type="common">Tanaka's snailfish</name>
    <dbReference type="NCBI Taxonomy" id="230148"/>
    <lineage>
        <taxon>Eukaryota</taxon>
        <taxon>Metazoa</taxon>
        <taxon>Chordata</taxon>
        <taxon>Craniata</taxon>
        <taxon>Vertebrata</taxon>
        <taxon>Euteleostomi</taxon>
        <taxon>Actinopterygii</taxon>
        <taxon>Neopterygii</taxon>
        <taxon>Teleostei</taxon>
        <taxon>Neoteleostei</taxon>
        <taxon>Acanthomorphata</taxon>
        <taxon>Eupercaria</taxon>
        <taxon>Perciformes</taxon>
        <taxon>Cottioidei</taxon>
        <taxon>Cottales</taxon>
        <taxon>Liparidae</taxon>
        <taxon>Liparis</taxon>
    </lineage>
</organism>